<feature type="transmembrane region" description="Helical" evidence="7">
    <location>
        <begin position="139"/>
        <end position="161"/>
    </location>
</feature>
<feature type="transmembrane region" description="Helical" evidence="7">
    <location>
        <begin position="167"/>
        <end position="189"/>
    </location>
</feature>
<feature type="domain" description="Major facilitator superfamily (MFS) profile" evidence="8">
    <location>
        <begin position="11"/>
        <end position="399"/>
    </location>
</feature>
<dbReference type="InterPro" id="IPR001958">
    <property type="entry name" value="Tet-R_TetA/multi-R_MdtG-like"/>
</dbReference>
<feature type="transmembrane region" description="Helical" evidence="7">
    <location>
        <begin position="107"/>
        <end position="127"/>
    </location>
</feature>
<feature type="transmembrane region" description="Helical" evidence="7">
    <location>
        <begin position="12"/>
        <end position="39"/>
    </location>
</feature>
<feature type="transmembrane region" description="Helical" evidence="7">
    <location>
        <begin position="345"/>
        <end position="367"/>
    </location>
</feature>
<proteinExistence type="predicted"/>
<protein>
    <submittedName>
        <fullName evidence="9">MFS transporter</fullName>
    </submittedName>
</protein>
<dbReference type="InterPro" id="IPR036259">
    <property type="entry name" value="MFS_trans_sf"/>
</dbReference>
<dbReference type="SUPFAM" id="SSF103473">
    <property type="entry name" value="MFS general substrate transporter"/>
    <property type="match status" value="1"/>
</dbReference>
<feature type="transmembrane region" description="Helical" evidence="7">
    <location>
        <begin position="252"/>
        <end position="271"/>
    </location>
</feature>
<dbReference type="PRINTS" id="PR01035">
    <property type="entry name" value="TCRTETA"/>
</dbReference>
<dbReference type="PROSITE" id="PS50850">
    <property type="entry name" value="MFS"/>
    <property type="match status" value="1"/>
</dbReference>
<feature type="transmembrane region" description="Helical" evidence="7">
    <location>
        <begin position="373"/>
        <end position="395"/>
    </location>
</feature>
<name>A0ABV8VYM8_9BACI</name>
<keyword evidence="4 7" id="KW-0812">Transmembrane</keyword>
<dbReference type="RefSeq" id="WP_390200468.1">
    <property type="nucleotide sequence ID" value="NZ_JBHSDV010000005.1"/>
</dbReference>
<evidence type="ECO:0000256" key="7">
    <source>
        <dbReference type="SAM" id="Phobius"/>
    </source>
</evidence>
<evidence type="ECO:0000256" key="1">
    <source>
        <dbReference type="ARBA" id="ARBA00004651"/>
    </source>
</evidence>
<dbReference type="Pfam" id="PF07690">
    <property type="entry name" value="MFS_1"/>
    <property type="match status" value="1"/>
</dbReference>
<accession>A0ABV8VYM8</accession>
<dbReference type="EMBL" id="JBHSDV010000005">
    <property type="protein sequence ID" value="MFC4389022.1"/>
    <property type="molecule type" value="Genomic_DNA"/>
</dbReference>
<dbReference type="InterPro" id="IPR020846">
    <property type="entry name" value="MFS_dom"/>
</dbReference>
<comment type="caution">
    <text evidence="9">The sequence shown here is derived from an EMBL/GenBank/DDBJ whole genome shotgun (WGS) entry which is preliminary data.</text>
</comment>
<dbReference type="Gene3D" id="1.20.1720.10">
    <property type="entry name" value="Multidrug resistance protein D"/>
    <property type="match status" value="1"/>
</dbReference>
<evidence type="ECO:0000256" key="6">
    <source>
        <dbReference type="ARBA" id="ARBA00023136"/>
    </source>
</evidence>
<keyword evidence="10" id="KW-1185">Reference proteome</keyword>
<comment type="subcellular location">
    <subcellularLocation>
        <location evidence="1">Cell membrane</location>
        <topology evidence="1">Multi-pass membrane protein</topology>
    </subcellularLocation>
</comment>
<feature type="transmembrane region" description="Helical" evidence="7">
    <location>
        <begin position="51"/>
        <end position="70"/>
    </location>
</feature>
<organism evidence="9 10">
    <name type="scientific">Gracilibacillus marinus</name>
    <dbReference type="NCBI Taxonomy" id="630535"/>
    <lineage>
        <taxon>Bacteria</taxon>
        <taxon>Bacillati</taxon>
        <taxon>Bacillota</taxon>
        <taxon>Bacilli</taxon>
        <taxon>Bacillales</taxon>
        <taxon>Bacillaceae</taxon>
        <taxon>Gracilibacillus</taxon>
    </lineage>
</organism>
<keyword evidence="2" id="KW-0813">Transport</keyword>
<dbReference type="Proteomes" id="UP001595880">
    <property type="component" value="Unassembled WGS sequence"/>
</dbReference>
<keyword evidence="5 7" id="KW-1133">Transmembrane helix</keyword>
<feature type="transmembrane region" description="Helical" evidence="7">
    <location>
        <begin position="312"/>
        <end position="333"/>
    </location>
</feature>
<reference evidence="10" key="1">
    <citation type="journal article" date="2019" name="Int. J. Syst. Evol. Microbiol.">
        <title>The Global Catalogue of Microorganisms (GCM) 10K type strain sequencing project: providing services to taxonomists for standard genome sequencing and annotation.</title>
        <authorList>
            <consortium name="The Broad Institute Genomics Platform"/>
            <consortium name="The Broad Institute Genome Sequencing Center for Infectious Disease"/>
            <person name="Wu L."/>
            <person name="Ma J."/>
        </authorList>
    </citation>
    <scope>NUCLEOTIDE SEQUENCE [LARGE SCALE GENOMIC DNA]</scope>
    <source>
        <strain evidence="10">KACC 14058</strain>
    </source>
</reference>
<evidence type="ECO:0000313" key="10">
    <source>
        <dbReference type="Proteomes" id="UP001595880"/>
    </source>
</evidence>
<keyword evidence="6 7" id="KW-0472">Membrane</keyword>
<feature type="transmembrane region" description="Helical" evidence="7">
    <location>
        <begin position="283"/>
        <end position="300"/>
    </location>
</feature>
<evidence type="ECO:0000313" key="9">
    <source>
        <dbReference type="EMBL" id="MFC4389022.1"/>
    </source>
</evidence>
<dbReference type="PANTHER" id="PTHR43414:SF3">
    <property type="entry name" value="LMO2377 PROTEIN"/>
    <property type="match status" value="1"/>
</dbReference>
<evidence type="ECO:0000256" key="5">
    <source>
        <dbReference type="ARBA" id="ARBA00022989"/>
    </source>
</evidence>
<feature type="transmembrane region" description="Helical" evidence="7">
    <location>
        <begin position="82"/>
        <end position="101"/>
    </location>
</feature>
<keyword evidence="3" id="KW-1003">Cell membrane</keyword>
<dbReference type="PANTHER" id="PTHR43414">
    <property type="entry name" value="MULTIDRUG RESISTANCE PROTEIN MDTG"/>
    <property type="match status" value="1"/>
</dbReference>
<evidence type="ECO:0000256" key="2">
    <source>
        <dbReference type="ARBA" id="ARBA00022448"/>
    </source>
</evidence>
<evidence type="ECO:0000256" key="3">
    <source>
        <dbReference type="ARBA" id="ARBA00022475"/>
    </source>
</evidence>
<dbReference type="Gene3D" id="1.20.1250.20">
    <property type="entry name" value="MFS general substrate transporter like domains"/>
    <property type="match status" value="1"/>
</dbReference>
<gene>
    <name evidence="9" type="ORF">ACFOZ1_14560</name>
</gene>
<sequence length="410" mass="45245">MINQQQVAKRNLFIMWFANFFIAASMTMVIPFLSLYIGSLGNYPDDFVQQWSGWVFAITFFIAFLVSPLWGRYGDKRGRKPFLVISGFGLGISVLLMGFVTNVYQLFLLRLFMGLFAGFISMSQAFISTQTPKHIAGKVLGTLQTGNVTGSLLGPLFGGILADLIGYAHTFQLTAITLFTAAIFVLVGIKERRIEEESENEKKYTSLQVLKHILAHPILVMVMIVSMFVQVANFSIQPILSLYVDQIHGPTSIAFFSGLAFSAAGLGNLFMSRNWGKLADRIGYEKVLILLLFLSGIFFFPGGFVSSISQLIVVRFLLGMAIGGIIPIRTAYIRQVTPLHIQGEVLGYNTSIRFLGNIIGPILGGWIAGMYTIATVFFFSSSILVISGLALVVTVKRNKEEVVAHYPVHS</sequence>
<dbReference type="InterPro" id="IPR011701">
    <property type="entry name" value="MFS"/>
</dbReference>
<evidence type="ECO:0000259" key="8">
    <source>
        <dbReference type="PROSITE" id="PS50850"/>
    </source>
</evidence>
<evidence type="ECO:0000256" key="4">
    <source>
        <dbReference type="ARBA" id="ARBA00022692"/>
    </source>
</evidence>
<feature type="transmembrane region" description="Helical" evidence="7">
    <location>
        <begin position="209"/>
        <end position="232"/>
    </location>
</feature>